<dbReference type="Proteomes" id="UP000616885">
    <property type="component" value="Unassembled WGS sequence"/>
</dbReference>
<evidence type="ECO:0000313" key="1">
    <source>
        <dbReference type="EMBL" id="KAF9747451.1"/>
    </source>
</evidence>
<accession>A0A8H7KBG1</accession>
<reference evidence="1" key="1">
    <citation type="submission" date="2020-10" db="EMBL/GenBank/DDBJ databases">
        <title>High-Quality Genome Resource of Clonostachys rosea strain S41 by Oxford Nanopore Long-Read Sequencing.</title>
        <authorList>
            <person name="Wang H."/>
        </authorList>
    </citation>
    <scope>NUCLEOTIDE SEQUENCE</scope>
    <source>
        <strain evidence="1">S41</strain>
    </source>
</reference>
<organism evidence="1 2">
    <name type="scientific">Bionectria ochroleuca</name>
    <name type="common">Gliocladium roseum</name>
    <dbReference type="NCBI Taxonomy" id="29856"/>
    <lineage>
        <taxon>Eukaryota</taxon>
        <taxon>Fungi</taxon>
        <taxon>Dikarya</taxon>
        <taxon>Ascomycota</taxon>
        <taxon>Pezizomycotina</taxon>
        <taxon>Sordariomycetes</taxon>
        <taxon>Hypocreomycetidae</taxon>
        <taxon>Hypocreales</taxon>
        <taxon>Bionectriaceae</taxon>
        <taxon>Clonostachys</taxon>
    </lineage>
</organism>
<name>A0A8H7KBG1_BIOOC</name>
<protein>
    <submittedName>
        <fullName evidence="1">Uncharacterized protein</fullName>
    </submittedName>
</protein>
<sequence>MASLYCEKSLLPWDEKHDYWKERLIRRPRIFQCLDFWHTLTEGCLLGKLTLSTLSEGYGVGLGTHQVGTSGRRFLSIKVIWSIWKHYGTELSQRLWVKFLPSGFIFAQPTYHYIQHCHAVG</sequence>
<proteinExistence type="predicted"/>
<gene>
    <name evidence="1" type="ORF">IM811_002785</name>
</gene>
<comment type="caution">
    <text evidence="1">The sequence shown here is derived from an EMBL/GenBank/DDBJ whole genome shotgun (WGS) entry which is preliminary data.</text>
</comment>
<evidence type="ECO:0000313" key="2">
    <source>
        <dbReference type="Proteomes" id="UP000616885"/>
    </source>
</evidence>
<dbReference type="AlphaFoldDB" id="A0A8H7KBG1"/>
<dbReference type="EMBL" id="JADCTT010000010">
    <property type="protein sequence ID" value="KAF9747451.1"/>
    <property type="molecule type" value="Genomic_DNA"/>
</dbReference>